<accession>A0A5N7BHY2</accession>
<sequence length="174" mass="20226">MDAPVGIVSLPFDWSKTPQDDWNMPSNAKAAQVSEQKLQLTQFSPLFVVTIRGSAYVLKVHHGQGLKRYFDSPDSEVDRHVCERTAYERLQSHEISKGGRIPRFYGTMDHFDLDQYQPHLSGFPQDEYPPKGILLEYTPNMRQLHWSNYTKERLQGFIQGLKELHRAKVLHDDR</sequence>
<evidence type="ECO:0008006" key="3">
    <source>
        <dbReference type="Google" id="ProtNLM"/>
    </source>
</evidence>
<evidence type="ECO:0000313" key="2">
    <source>
        <dbReference type="Proteomes" id="UP000326198"/>
    </source>
</evidence>
<dbReference type="Proteomes" id="UP000326198">
    <property type="component" value="Unassembled WGS sequence"/>
</dbReference>
<evidence type="ECO:0000313" key="1">
    <source>
        <dbReference type="EMBL" id="KAE8381335.1"/>
    </source>
</evidence>
<keyword evidence="2" id="KW-1185">Reference proteome</keyword>
<proteinExistence type="predicted"/>
<name>A0A5N7BHY2_9EURO</name>
<dbReference type="AlphaFoldDB" id="A0A5N7BHY2"/>
<reference evidence="1 2" key="1">
    <citation type="submission" date="2019-04" db="EMBL/GenBank/DDBJ databases">
        <title>Friends and foes A comparative genomics studyof 23 Aspergillus species from section Flavi.</title>
        <authorList>
            <consortium name="DOE Joint Genome Institute"/>
            <person name="Kjaerbolling I."/>
            <person name="Vesth T."/>
            <person name="Frisvad J.C."/>
            <person name="Nybo J.L."/>
            <person name="Theobald S."/>
            <person name="Kildgaard S."/>
            <person name="Isbrandt T."/>
            <person name="Kuo A."/>
            <person name="Sato A."/>
            <person name="Lyhne E.K."/>
            <person name="Kogle M.E."/>
            <person name="Wiebenga A."/>
            <person name="Kun R.S."/>
            <person name="Lubbers R.J."/>
            <person name="Makela M.R."/>
            <person name="Barry K."/>
            <person name="Chovatia M."/>
            <person name="Clum A."/>
            <person name="Daum C."/>
            <person name="Haridas S."/>
            <person name="He G."/>
            <person name="LaButti K."/>
            <person name="Lipzen A."/>
            <person name="Mondo S."/>
            <person name="Riley R."/>
            <person name="Salamov A."/>
            <person name="Simmons B.A."/>
            <person name="Magnuson J.K."/>
            <person name="Henrissat B."/>
            <person name="Mortensen U.H."/>
            <person name="Larsen T.O."/>
            <person name="Devries R.P."/>
            <person name="Grigoriev I.V."/>
            <person name="Machida M."/>
            <person name="Baker S.E."/>
            <person name="Andersen M.R."/>
        </authorList>
    </citation>
    <scope>NUCLEOTIDE SEQUENCE [LARGE SCALE GENOMIC DNA]</scope>
    <source>
        <strain evidence="1 2">IBT 29228</strain>
    </source>
</reference>
<gene>
    <name evidence="1" type="ORF">BDV26DRAFT_289603</name>
</gene>
<protein>
    <recommendedName>
        <fullName evidence="3">Protein kinase domain-containing protein</fullName>
    </recommendedName>
</protein>
<dbReference type="EMBL" id="ML736172">
    <property type="protein sequence ID" value="KAE8381335.1"/>
    <property type="molecule type" value="Genomic_DNA"/>
</dbReference>
<dbReference type="OrthoDB" id="4185642at2759"/>
<organism evidence="1 2">
    <name type="scientific">Aspergillus bertholletiae</name>
    <dbReference type="NCBI Taxonomy" id="1226010"/>
    <lineage>
        <taxon>Eukaryota</taxon>
        <taxon>Fungi</taxon>
        <taxon>Dikarya</taxon>
        <taxon>Ascomycota</taxon>
        <taxon>Pezizomycotina</taxon>
        <taxon>Eurotiomycetes</taxon>
        <taxon>Eurotiomycetidae</taxon>
        <taxon>Eurotiales</taxon>
        <taxon>Aspergillaceae</taxon>
        <taxon>Aspergillus</taxon>
        <taxon>Aspergillus subgen. Circumdati</taxon>
    </lineage>
</organism>